<keyword evidence="2 3" id="KW-0238">DNA-binding</keyword>
<feature type="domain" description="OmpR/PhoB-type" evidence="5">
    <location>
        <begin position="1"/>
        <end position="104"/>
    </location>
</feature>
<reference evidence="6 7" key="1">
    <citation type="submission" date="2024-06" db="EMBL/GenBank/DDBJ databases">
        <title>The Natural Products Discovery Center: Release of the First 8490 Sequenced Strains for Exploring Actinobacteria Biosynthetic Diversity.</title>
        <authorList>
            <person name="Kalkreuter E."/>
            <person name="Kautsar S.A."/>
            <person name="Yang D."/>
            <person name="Bader C.D."/>
            <person name="Teijaro C.N."/>
            <person name="Fluegel L."/>
            <person name="Davis C.M."/>
            <person name="Simpson J.R."/>
            <person name="Lauterbach L."/>
            <person name="Steele A.D."/>
            <person name="Gui C."/>
            <person name="Meng S."/>
            <person name="Li G."/>
            <person name="Viehrig K."/>
            <person name="Ye F."/>
            <person name="Su P."/>
            <person name="Kiefer A.F."/>
            <person name="Nichols A."/>
            <person name="Cepeda A.J."/>
            <person name="Yan W."/>
            <person name="Fan B."/>
            <person name="Jiang Y."/>
            <person name="Adhikari A."/>
            <person name="Zheng C.-J."/>
            <person name="Schuster L."/>
            <person name="Cowan T.M."/>
            <person name="Smanski M.J."/>
            <person name="Chevrette M.G."/>
            <person name="De Carvalho L.P.S."/>
            <person name="Shen B."/>
        </authorList>
    </citation>
    <scope>NUCLEOTIDE SEQUENCE [LARGE SCALE GENOMIC DNA]</scope>
    <source>
        <strain evidence="6 7">NPDC006286</strain>
    </source>
</reference>
<dbReference type="InterPro" id="IPR001867">
    <property type="entry name" value="OmpR/PhoB-type_DNA-bd"/>
</dbReference>
<dbReference type="SUPFAM" id="SSF48452">
    <property type="entry name" value="TPR-like"/>
    <property type="match status" value="1"/>
</dbReference>
<protein>
    <submittedName>
        <fullName evidence="6">BTAD domain-containing putative transcriptional regulator</fullName>
    </submittedName>
</protein>
<evidence type="ECO:0000313" key="7">
    <source>
        <dbReference type="Proteomes" id="UP001550348"/>
    </source>
</evidence>
<dbReference type="CDD" id="cd15831">
    <property type="entry name" value="BTAD"/>
    <property type="match status" value="1"/>
</dbReference>
<dbReference type="Pfam" id="PF00486">
    <property type="entry name" value="Trans_reg_C"/>
    <property type="match status" value="1"/>
</dbReference>
<dbReference type="Proteomes" id="UP001550348">
    <property type="component" value="Unassembled WGS sequence"/>
</dbReference>
<dbReference type="PANTHER" id="PTHR47691:SF3">
    <property type="entry name" value="HTH-TYPE TRANSCRIPTIONAL REGULATOR RV0890C-RELATED"/>
    <property type="match status" value="1"/>
</dbReference>
<dbReference type="InterPro" id="IPR016032">
    <property type="entry name" value="Sig_transdc_resp-reg_C-effctor"/>
</dbReference>
<dbReference type="Pfam" id="PF03704">
    <property type="entry name" value="BTAD"/>
    <property type="match status" value="1"/>
</dbReference>
<dbReference type="Gene3D" id="1.10.10.10">
    <property type="entry name" value="Winged helix-like DNA-binding domain superfamily/Winged helix DNA-binding domain"/>
    <property type="match status" value="1"/>
</dbReference>
<evidence type="ECO:0000259" key="5">
    <source>
        <dbReference type="PROSITE" id="PS51755"/>
    </source>
</evidence>
<dbReference type="SMART" id="SM00382">
    <property type="entry name" value="AAA"/>
    <property type="match status" value="1"/>
</dbReference>
<feature type="DNA-binding region" description="OmpR/PhoB-type" evidence="3">
    <location>
        <begin position="1"/>
        <end position="104"/>
    </location>
</feature>
<dbReference type="SUPFAM" id="SSF52540">
    <property type="entry name" value="P-loop containing nucleoside triphosphate hydrolases"/>
    <property type="match status" value="1"/>
</dbReference>
<evidence type="ECO:0000256" key="1">
    <source>
        <dbReference type="ARBA" id="ARBA00005820"/>
    </source>
</evidence>
<dbReference type="SUPFAM" id="SSF46894">
    <property type="entry name" value="C-terminal effector domain of the bipartite response regulators"/>
    <property type="match status" value="1"/>
</dbReference>
<dbReference type="InterPro" id="IPR003593">
    <property type="entry name" value="AAA+_ATPase"/>
</dbReference>
<organism evidence="6 7">
    <name type="scientific">Micromonospora fulviviridis</name>
    <dbReference type="NCBI Taxonomy" id="47860"/>
    <lineage>
        <taxon>Bacteria</taxon>
        <taxon>Bacillati</taxon>
        <taxon>Actinomycetota</taxon>
        <taxon>Actinomycetes</taxon>
        <taxon>Micromonosporales</taxon>
        <taxon>Micromonosporaceae</taxon>
        <taxon>Micromonospora</taxon>
    </lineage>
</organism>
<dbReference type="PROSITE" id="PS51755">
    <property type="entry name" value="OMPR_PHOB"/>
    <property type="match status" value="1"/>
</dbReference>
<name>A0ABV2VMU2_9ACTN</name>
<feature type="region of interest" description="Disordered" evidence="4">
    <location>
        <begin position="258"/>
        <end position="282"/>
    </location>
</feature>
<dbReference type="InterPro" id="IPR005158">
    <property type="entry name" value="BTAD"/>
</dbReference>
<comment type="caution">
    <text evidence="6">The sequence shown here is derived from an EMBL/GenBank/DDBJ whole genome shotgun (WGS) entry which is preliminary data.</text>
</comment>
<proteinExistence type="inferred from homology"/>
<accession>A0ABV2VMU2</accession>
<evidence type="ECO:0000313" key="6">
    <source>
        <dbReference type="EMBL" id="MEU0154110.1"/>
    </source>
</evidence>
<keyword evidence="7" id="KW-1185">Reference proteome</keyword>
<dbReference type="PRINTS" id="PR00364">
    <property type="entry name" value="DISEASERSIST"/>
</dbReference>
<dbReference type="CDD" id="cd00383">
    <property type="entry name" value="trans_reg_C"/>
    <property type="match status" value="1"/>
</dbReference>
<dbReference type="RefSeq" id="WP_355665837.1">
    <property type="nucleotide sequence ID" value="NZ_JBEXRX010000060.1"/>
</dbReference>
<dbReference type="Gene3D" id="1.25.40.10">
    <property type="entry name" value="Tetratricopeptide repeat domain"/>
    <property type="match status" value="1"/>
</dbReference>
<dbReference type="PANTHER" id="PTHR47691">
    <property type="entry name" value="REGULATOR-RELATED"/>
    <property type="match status" value="1"/>
</dbReference>
<dbReference type="InterPro" id="IPR036388">
    <property type="entry name" value="WH-like_DNA-bd_sf"/>
</dbReference>
<evidence type="ECO:0000256" key="4">
    <source>
        <dbReference type="SAM" id="MobiDB-lite"/>
    </source>
</evidence>
<evidence type="ECO:0000256" key="2">
    <source>
        <dbReference type="ARBA" id="ARBA00023125"/>
    </source>
</evidence>
<dbReference type="SMART" id="SM00862">
    <property type="entry name" value="Trans_reg_C"/>
    <property type="match status" value="1"/>
</dbReference>
<sequence>MGAAVDTVRIKVLGPVAAFRDTTEIPLGPSRQRAVLGYLALHPGQPVPLGALTEAVWGDDAPASGDQLVRTYVARLRQVLEPDTAPRARTNVIASVPGGYRLDVPPERVDASHFQQLLGRARGRQAAGAPHEAFELLDAALGLWQDPTLADLAGLLASPRHLTALRDDWVDAGLRHVAVGLSLGQASVVLPVAEQLAAVEPLQEAVQARYLEALTRSGQRAAAVHHYLSVRARLRAELGVEPGPELRRMYAALLHAGDEPGVEPPARAGAEEPDRRPGWRGPGPAIGPLIGREDDVARCATLLVAHRAVTIVGPAGCGKSATGLAVAERVAAAFPDGVATVDAAEARDCGEVLRLLAETLELPGPNADPLRAVADQRMLLVLNDVEHLGARAGEMVEHALHRCPRTAMLVTSRRRLGLAHEAVFRLAPLPLPETDVPDALPDNPAVRLFVHRAGLVRPGFRLSPADAVTVARICRGLDGLPLAVELAAACLYTDSLDGVLRRVDDPLDELRPQRRGHPQHHRSLRAALHRSLAALSPVDRACLARLAGGDRCFSLDEAAARCAGLVPPAQLGAVLDRLADESLLDPRPGSGAPHYRLLRTVALAAAAVPESGTGEHQAFHGMVGNQP</sequence>
<comment type="similarity">
    <text evidence="1">Belongs to the AfsR/DnrI/RedD regulatory family.</text>
</comment>
<dbReference type="SMART" id="SM01043">
    <property type="entry name" value="BTAD"/>
    <property type="match status" value="1"/>
</dbReference>
<dbReference type="InterPro" id="IPR011990">
    <property type="entry name" value="TPR-like_helical_dom_sf"/>
</dbReference>
<dbReference type="EMBL" id="JBEXRX010000060">
    <property type="protein sequence ID" value="MEU0154110.1"/>
    <property type="molecule type" value="Genomic_DNA"/>
</dbReference>
<gene>
    <name evidence="6" type="ORF">ABZ071_19675</name>
</gene>
<dbReference type="InterPro" id="IPR027417">
    <property type="entry name" value="P-loop_NTPase"/>
</dbReference>
<evidence type="ECO:0000256" key="3">
    <source>
        <dbReference type="PROSITE-ProRule" id="PRU01091"/>
    </source>
</evidence>
<dbReference type="Gene3D" id="3.40.50.300">
    <property type="entry name" value="P-loop containing nucleotide triphosphate hydrolases"/>
    <property type="match status" value="1"/>
</dbReference>